<name>A0ABN9DQQ0_9NEOB</name>
<keyword evidence="2" id="KW-1185">Reference proteome</keyword>
<organism evidence="1 2">
    <name type="scientific">Staurois parvus</name>
    <dbReference type="NCBI Taxonomy" id="386267"/>
    <lineage>
        <taxon>Eukaryota</taxon>
        <taxon>Metazoa</taxon>
        <taxon>Chordata</taxon>
        <taxon>Craniata</taxon>
        <taxon>Vertebrata</taxon>
        <taxon>Euteleostomi</taxon>
        <taxon>Amphibia</taxon>
        <taxon>Batrachia</taxon>
        <taxon>Anura</taxon>
        <taxon>Neobatrachia</taxon>
        <taxon>Ranoidea</taxon>
        <taxon>Ranidae</taxon>
        <taxon>Staurois</taxon>
    </lineage>
</organism>
<gene>
    <name evidence="1" type="ORF">SPARVUS_LOCUS8041333</name>
</gene>
<protein>
    <submittedName>
        <fullName evidence="1">Uncharacterized protein</fullName>
    </submittedName>
</protein>
<feature type="non-terminal residue" evidence="1">
    <location>
        <position position="1"/>
    </location>
</feature>
<evidence type="ECO:0000313" key="1">
    <source>
        <dbReference type="EMBL" id="CAI9574782.1"/>
    </source>
</evidence>
<dbReference type="Proteomes" id="UP001162483">
    <property type="component" value="Unassembled WGS sequence"/>
</dbReference>
<evidence type="ECO:0000313" key="2">
    <source>
        <dbReference type="Proteomes" id="UP001162483"/>
    </source>
</evidence>
<reference evidence="1" key="1">
    <citation type="submission" date="2023-05" db="EMBL/GenBank/DDBJ databases">
        <authorList>
            <person name="Stuckert A."/>
        </authorList>
    </citation>
    <scope>NUCLEOTIDE SEQUENCE</scope>
</reference>
<proteinExistence type="predicted"/>
<sequence>LHLAQCSQASTILLATTKPRHTHRFARQIRVICHSREHLLGCSCSAHLVAELLSFSVASTLL</sequence>
<accession>A0ABN9DQQ0</accession>
<comment type="caution">
    <text evidence="1">The sequence shown here is derived from an EMBL/GenBank/DDBJ whole genome shotgun (WGS) entry which is preliminary data.</text>
</comment>
<dbReference type="EMBL" id="CATNWA010014693">
    <property type="protein sequence ID" value="CAI9574782.1"/>
    <property type="molecule type" value="Genomic_DNA"/>
</dbReference>